<dbReference type="Pfam" id="PF07521">
    <property type="entry name" value="RMMBL"/>
    <property type="match status" value="1"/>
</dbReference>
<reference evidence="2 3" key="1">
    <citation type="submission" date="2018-12" db="EMBL/GenBank/DDBJ databases">
        <title>Sequencing of bacterial isolates from soil warming experiment in Harvard Forest, Massachusetts, USA.</title>
        <authorList>
            <person name="Deangelis K."/>
        </authorList>
    </citation>
    <scope>NUCLEOTIDE SEQUENCE [LARGE SCALE GENOMIC DNA]</scope>
    <source>
        <strain evidence="2 3">EB153</strain>
    </source>
</reference>
<comment type="caution">
    <text evidence="2">The sequence shown here is derived from an EMBL/GenBank/DDBJ whole genome shotgun (WGS) entry which is preliminary data.</text>
</comment>
<dbReference type="Gene3D" id="3.60.15.10">
    <property type="entry name" value="Ribonuclease Z/Hydroxyacylglutathione hydrolase-like"/>
    <property type="match status" value="1"/>
</dbReference>
<dbReference type="PANTHER" id="PTHR43694">
    <property type="entry name" value="RIBONUCLEASE J"/>
    <property type="match status" value="1"/>
</dbReference>
<dbReference type="InterPro" id="IPR011108">
    <property type="entry name" value="RMMBL"/>
</dbReference>
<dbReference type="EMBL" id="RSDW01000001">
    <property type="protein sequence ID" value="RSL17691.1"/>
    <property type="molecule type" value="Genomic_DNA"/>
</dbReference>
<dbReference type="PANTHER" id="PTHR43694:SF1">
    <property type="entry name" value="RIBONUCLEASE J"/>
    <property type="match status" value="1"/>
</dbReference>
<name>A0A428ML64_9BACT</name>
<dbReference type="AlphaFoldDB" id="A0A428ML64"/>
<accession>A0A428ML64</accession>
<feature type="domain" description="Metallo-beta-lactamase" evidence="1">
    <location>
        <begin position="13"/>
        <end position="197"/>
    </location>
</feature>
<organism evidence="2 3">
    <name type="scientific">Edaphobacter aggregans</name>
    <dbReference type="NCBI Taxonomy" id="570835"/>
    <lineage>
        <taxon>Bacteria</taxon>
        <taxon>Pseudomonadati</taxon>
        <taxon>Acidobacteriota</taxon>
        <taxon>Terriglobia</taxon>
        <taxon>Terriglobales</taxon>
        <taxon>Acidobacteriaceae</taxon>
        <taxon>Edaphobacter</taxon>
    </lineage>
</organism>
<sequence length="414" mass="46866">MKITIHKGSQEIGGNCIQVSAGKTTILLDAGLPLSADSQPVDLSHLSVDALLVSHPHQDHFGLMATLPPGTSVYIGRLARSLIDAPQVFLGRDRYALDFHDFKAWQPFTIGEFTITPYLVDHSATDAYAFLIEAEGKRLFYSGDLRSHGRTGKLFDNLIRRPIRDIDLLFLEGTMLHRSNDQFPDEKAVENTIFQTIRQQKNISFVLASSQNIDRIVSAYRACKRAGKLLVIDIYTAWVLEQLQQITQNTPAMDWDEIRVFATHSQDERLKANPDYFGDFRKRLYRHRVKREELHATPKSFLYFGKMSSFRLIDEFKNAAAPVNAIYSQWLGYLDGTHTDYFGSDRISACRTDPAVNFVYAHTSGHAPLKDLQKLAAALKPKMLVPIHTEDAEGFRSNFEHVTTLMDGETFVLN</sequence>
<proteinExistence type="predicted"/>
<dbReference type="CDD" id="cd07732">
    <property type="entry name" value="metallo-hydrolase-like_MBL-fold"/>
    <property type="match status" value="1"/>
</dbReference>
<protein>
    <submittedName>
        <fullName evidence="2">Ribonuclease J</fullName>
    </submittedName>
</protein>
<evidence type="ECO:0000313" key="3">
    <source>
        <dbReference type="Proteomes" id="UP000269669"/>
    </source>
</evidence>
<dbReference type="InterPro" id="IPR001279">
    <property type="entry name" value="Metallo-B-lactamas"/>
</dbReference>
<dbReference type="Proteomes" id="UP000269669">
    <property type="component" value="Unassembled WGS sequence"/>
</dbReference>
<keyword evidence="3" id="KW-1185">Reference proteome</keyword>
<dbReference type="Pfam" id="PF12706">
    <property type="entry name" value="Lactamase_B_2"/>
    <property type="match status" value="1"/>
</dbReference>
<dbReference type="InterPro" id="IPR036866">
    <property type="entry name" value="RibonucZ/Hydroxyglut_hydro"/>
</dbReference>
<dbReference type="RefSeq" id="WP_185827194.1">
    <property type="nucleotide sequence ID" value="NZ_RSDW01000001.1"/>
</dbReference>
<dbReference type="SUPFAM" id="SSF56281">
    <property type="entry name" value="Metallo-hydrolase/oxidoreductase"/>
    <property type="match status" value="1"/>
</dbReference>
<gene>
    <name evidence="2" type="ORF">EDE15_3229</name>
</gene>
<dbReference type="SMART" id="SM00849">
    <property type="entry name" value="Lactamase_B"/>
    <property type="match status" value="1"/>
</dbReference>
<evidence type="ECO:0000313" key="2">
    <source>
        <dbReference type="EMBL" id="RSL17691.1"/>
    </source>
</evidence>
<evidence type="ECO:0000259" key="1">
    <source>
        <dbReference type="SMART" id="SM00849"/>
    </source>
</evidence>